<reference evidence="2" key="1">
    <citation type="submission" date="2021-01" db="EMBL/GenBank/DDBJ databases">
        <authorList>
            <person name="Corre E."/>
            <person name="Pelletier E."/>
            <person name="Niang G."/>
            <person name="Scheremetjew M."/>
            <person name="Finn R."/>
            <person name="Kale V."/>
            <person name="Holt S."/>
            <person name="Cochrane G."/>
            <person name="Meng A."/>
            <person name="Brown T."/>
            <person name="Cohen L."/>
        </authorList>
    </citation>
    <scope>NUCLEOTIDE SEQUENCE</scope>
    <source>
        <strain evidence="2">S3</strain>
    </source>
</reference>
<name>A0A7S3IDP5_9SPIT</name>
<keyword evidence="1" id="KW-1133">Transmembrane helix</keyword>
<proteinExistence type="predicted"/>
<organism evidence="2">
    <name type="scientific">Strombidium inclinatum</name>
    <dbReference type="NCBI Taxonomy" id="197538"/>
    <lineage>
        <taxon>Eukaryota</taxon>
        <taxon>Sar</taxon>
        <taxon>Alveolata</taxon>
        <taxon>Ciliophora</taxon>
        <taxon>Intramacronucleata</taxon>
        <taxon>Spirotrichea</taxon>
        <taxon>Oligotrichia</taxon>
        <taxon>Strombidiidae</taxon>
        <taxon>Strombidium</taxon>
    </lineage>
</organism>
<gene>
    <name evidence="2" type="ORF">SINC0208_LOCUS1359</name>
</gene>
<keyword evidence="1" id="KW-0472">Membrane</keyword>
<evidence type="ECO:0000313" key="2">
    <source>
        <dbReference type="EMBL" id="CAE0320778.1"/>
    </source>
</evidence>
<keyword evidence="1" id="KW-0812">Transmembrane</keyword>
<sequence>MLLHQGFKYKRFQVTGWLPNVDHHALSRPMQVFGNLLEREMAPTVMVVTFLIGVGAFYTTALLLTIAIAVCGFFLFDAYKTNKFARITILRAAIVVLTSLMFLLLLLDNHIFEESTIPQIIEMHMTDLAKHRHGNTSISIRDVVKNLTGGN</sequence>
<protein>
    <submittedName>
        <fullName evidence="2">Uncharacterized protein</fullName>
    </submittedName>
</protein>
<accession>A0A7S3IDP5</accession>
<evidence type="ECO:0000256" key="1">
    <source>
        <dbReference type="SAM" id="Phobius"/>
    </source>
</evidence>
<feature type="transmembrane region" description="Helical" evidence="1">
    <location>
        <begin position="45"/>
        <end position="76"/>
    </location>
</feature>
<feature type="transmembrane region" description="Helical" evidence="1">
    <location>
        <begin position="88"/>
        <end position="107"/>
    </location>
</feature>
<dbReference type="AlphaFoldDB" id="A0A7S3IDP5"/>
<dbReference type="EMBL" id="HBIH01003284">
    <property type="protein sequence ID" value="CAE0320778.1"/>
    <property type="molecule type" value="Transcribed_RNA"/>
</dbReference>